<dbReference type="PROSITE" id="PS01031">
    <property type="entry name" value="SHSP"/>
    <property type="match status" value="1"/>
</dbReference>
<reference evidence="5 6" key="1">
    <citation type="submission" date="2017-03" db="EMBL/GenBank/DDBJ databases">
        <title>Genome sequence of Methanobrevibacter wosei.</title>
        <authorList>
            <person name="Poehlein A."/>
            <person name="Seedorf H."/>
            <person name="Daniel R."/>
        </authorList>
    </citation>
    <scope>NUCLEOTIDE SEQUENCE [LARGE SCALE GENOMIC DNA]</scope>
    <source>
        <strain evidence="5 6">DSM 11979</strain>
    </source>
</reference>
<evidence type="ECO:0000256" key="2">
    <source>
        <dbReference type="RuleBase" id="RU003616"/>
    </source>
</evidence>
<evidence type="ECO:0000256" key="1">
    <source>
        <dbReference type="PROSITE-ProRule" id="PRU00285"/>
    </source>
</evidence>
<protein>
    <submittedName>
        <fullName evidence="5">Hsp20/alpha crystallin family protein</fullName>
    </submittedName>
</protein>
<dbReference type="Pfam" id="PF00011">
    <property type="entry name" value="HSP20"/>
    <property type="match status" value="1"/>
</dbReference>
<organism evidence="5 6">
    <name type="scientific">Methanobrevibacter woesei</name>
    <dbReference type="NCBI Taxonomy" id="190976"/>
    <lineage>
        <taxon>Archaea</taxon>
        <taxon>Methanobacteriati</taxon>
        <taxon>Methanobacteriota</taxon>
        <taxon>Methanomada group</taxon>
        <taxon>Methanobacteria</taxon>
        <taxon>Methanobacteriales</taxon>
        <taxon>Methanobacteriaceae</taxon>
        <taxon>Methanobrevibacter</taxon>
    </lineage>
</organism>
<dbReference type="InterPro" id="IPR002068">
    <property type="entry name" value="A-crystallin/Hsp20_dom"/>
</dbReference>
<keyword evidence="6" id="KW-1185">Reference proteome</keyword>
<dbReference type="OrthoDB" id="198277at2157"/>
<dbReference type="AlphaFoldDB" id="A0A2U1S8N5"/>
<dbReference type="RefSeq" id="WP_116669186.1">
    <property type="nucleotide sequence ID" value="NZ_CASEFK010000007.1"/>
</dbReference>
<evidence type="ECO:0000259" key="4">
    <source>
        <dbReference type="PROSITE" id="PS01031"/>
    </source>
</evidence>
<gene>
    <name evidence="5" type="ORF">MBBWO_03650</name>
</gene>
<dbReference type="InterPro" id="IPR031107">
    <property type="entry name" value="Small_HSP"/>
</dbReference>
<dbReference type="Gene3D" id="2.60.40.790">
    <property type="match status" value="1"/>
</dbReference>
<feature type="compositionally biased region" description="Basic and acidic residues" evidence="3">
    <location>
        <begin position="33"/>
        <end position="49"/>
    </location>
</feature>
<comment type="similarity">
    <text evidence="1 2">Belongs to the small heat shock protein (HSP20) family.</text>
</comment>
<dbReference type="SUPFAM" id="SSF49764">
    <property type="entry name" value="HSP20-like chaperones"/>
    <property type="match status" value="1"/>
</dbReference>
<dbReference type="CDD" id="cd06464">
    <property type="entry name" value="ACD_sHsps-like"/>
    <property type="match status" value="1"/>
</dbReference>
<accession>A0A2U1S8N5</accession>
<comment type="caution">
    <text evidence="5">The sequence shown here is derived from an EMBL/GenBank/DDBJ whole genome shotgun (WGS) entry which is preliminary data.</text>
</comment>
<dbReference type="PANTHER" id="PTHR11527">
    <property type="entry name" value="HEAT-SHOCK PROTEIN 20 FAMILY MEMBER"/>
    <property type="match status" value="1"/>
</dbReference>
<evidence type="ECO:0000313" key="5">
    <source>
        <dbReference type="EMBL" id="PWB86652.1"/>
    </source>
</evidence>
<feature type="compositionally biased region" description="Acidic residues" evidence="3">
    <location>
        <begin position="18"/>
        <end position="32"/>
    </location>
</feature>
<proteinExistence type="inferred from homology"/>
<dbReference type="EMBL" id="MZGU01000003">
    <property type="protein sequence ID" value="PWB86652.1"/>
    <property type="molecule type" value="Genomic_DNA"/>
</dbReference>
<name>A0A2U1S8N5_9EURY</name>
<sequence>MAEEDIIETTAREKQAETEEEVENETSETSEEETVKDKEQERRERLDEKLKQGKEITDKIAEDITRTVDSFIVNMKSMQKNVDGKINDYKKTAVNGLYADLVEDEEKYYLRVWVPGIPKKDIEIEASDNELVIEVEFDSLADSIESEDKKVIINGLKTGKCTKTIHFEENIDIETIDAKANKGVLNIIVNKIQAPKQKVNVE</sequence>
<feature type="region of interest" description="Disordered" evidence="3">
    <location>
        <begin position="1"/>
        <end position="49"/>
    </location>
</feature>
<dbReference type="Proteomes" id="UP000245577">
    <property type="component" value="Unassembled WGS sequence"/>
</dbReference>
<evidence type="ECO:0000256" key="3">
    <source>
        <dbReference type="SAM" id="MobiDB-lite"/>
    </source>
</evidence>
<evidence type="ECO:0000313" key="6">
    <source>
        <dbReference type="Proteomes" id="UP000245577"/>
    </source>
</evidence>
<dbReference type="InterPro" id="IPR008978">
    <property type="entry name" value="HSP20-like_chaperone"/>
</dbReference>
<feature type="domain" description="SHSP" evidence="4">
    <location>
        <begin position="88"/>
        <end position="202"/>
    </location>
</feature>